<accession>A0AAJ1V7X5</accession>
<dbReference type="RefSeq" id="WP_286491675.1">
    <property type="nucleotide sequence ID" value="NZ_JACAGJ010000001.1"/>
</dbReference>
<sequence length="162" mass="18853">MENKLINNFVQQLKNNNEGSSWLDENFSKKMENVNEENAFIRPLPEIRSVAELAAHILIWRIEGIKKLQGVKSYVTMDSPENWRTNEELKIIGWKKLKANLLESQTELVNLLADKTDAYLEENDYVPGYSYKYLVEGLIHHDIYHLGQIGITLKLLNHKQQS</sequence>
<dbReference type="Gene3D" id="1.20.120.450">
    <property type="entry name" value="dinb family like domain"/>
    <property type="match status" value="1"/>
</dbReference>
<dbReference type="InterPro" id="IPR034660">
    <property type="entry name" value="DinB/YfiT-like"/>
</dbReference>
<dbReference type="SUPFAM" id="SSF109854">
    <property type="entry name" value="DinB/YfiT-like putative metalloenzymes"/>
    <property type="match status" value="1"/>
</dbReference>
<dbReference type="Pfam" id="PF12867">
    <property type="entry name" value="DinB_2"/>
    <property type="match status" value="1"/>
</dbReference>
<evidence type="ECO:0000313" key="3">
    <source>
        <dbReference type="Proteomes" id="UP001170959"/>
    </source>
</evidence>
<dbReference type="Proteomes" id="UP001170959">
    <property type="component" value="Unassembled WGS sequence"/>
</dbReference>
<proteinExistence type="predicted"/>
<dbReference type="EMBL" id="JACAGJ010000001">
    <property type="protein sequence ID" value="MDM1071270.1"/>
    <property type="molecule type" value="Genomic_DNA"/>
</dbReference>
<protein>
    <submittedName>
        <fullName evidence="2">DinB family protein</fullName>
    </submittedName>
</protein>
<feature type="domain" description="DinB-like" evidence="1">
    <location>
        <begin position="26"/>
        <end position="149"/>
    </location>
</feature>
<reference evidence="2" key="1">
    <citation type="submission" date="2020-06" db="EMBL/GenBank/DDBJ databases">
        <authorList>
            <person name="Dong N."/>
        </authorList>
    </citation>
    <scope>NUCLEOTIDE SEQUENCE</scope>
    <source>
        <strain evidence="2">R655-4</strain>
    </source>
</reference>
<organism evidence="2 3">
    <name type="scientific">Empedobacter brevis</name>
    <dbReference type="NCBI Taxonomy" id="247"/>
    <lineage>
        <taxon>Bacteria</taxon>
        <taxon>Pseudomonadati</taxon>
        <taxon>Bacteroidota</taxon>
        <taxon>Flavobacteriia</taxon>
        <taxon>Flavobacteriales</taxon>
        <taxon>Weeksellaceae</taxon>
        <taxon>Empedobacter</taxon>
    </lineage>
</organism>
<gene>
    <name evidence="2" type="ORF">HX001_02060</name>
</gene>
<evidence type="ECO:0000313" key="2">
    <source>
        <dbReference type="EMBL" id="MDM1071270.1"/>
    </source>
</evidence>
<name>A0AAJ1V7X5_9FLAO</name>
<dbReference type="AlphaFoldDB" id="A0AAJ1V7X5"/>
<dbReference type="InterPro" id="IPR024775">
    <property type="entry name" value="DinB-like"/>
</dbReference>
<evidence type="ECO:0000259" key="1">
    <source>
        <dbReference type="Pfam" id="PF12867"/>
    </source>
</evidence>
<comment type="caution">
    <text evidence="2">The sequence shown here is derived from an EMBL/GenBank/DDBJ whole genome shotgun (WGS) entry which is preliminary data.</text>
</comment>
<reference evidence="2" key="2">
    <citation type="journal article" date="2022" name="Sci. Total Environ.">
        <title>Prevalence, transmission, and molecular epidemiology of tet(X)-positive bacteria among humans, animals, and environmental niches in China: An epidemiological, and genomic-based study.</title>
        <authorList>
            <person name="Dong N."/>
            <person name="Zeng Y."/>
            <person name="Cai C."/>
            <person name="Sun C."/>
            <person name="Lu J."/>
            <person name="Liu C."/>
            <person name="Zhou H."/>
            <person name="Sun Q."/>
            <person name="Shu L."/>
            <person name="Wang H."/>
            <person name="Wang Y."/>
            <person name="Wang S."/>
            <person name="Wu C."/>
            <person name="Chan E.W."/>
            <person name="Chen G."/>
            <person name="Shen Z."/>
            <person name="Chen S."/>
            <person name="Zhang R."/>
        </authorList>
    </citation>
    <scope>NUCLEOTIDE SEQUENCE</scope>
    <source>
        <strain evidence="2">R655-4</strain>
    </source>
</reference>